<comment type="similarity">
    <text evidence="1 5">Belongs to the universal ribosomal protein uS2 family.</text>
</comment>
<dbReference type="SUPFAM" id="SSF52313">
    <property type="entry name" value="Ribosomal protein S2"/>
    <property type="match status" value="1"/>
</dbReference>
<evidence type="ECO:0000256" key="1">
    <source>
        <dbReference type="ARBA" id="ARBA00006242"/>
    </source>
</evidence>
<evidence type="ECO:0000256" key="3">
    <source>
        <dbReference type="ARBA" id="ARBA00023274"/>
    </source>
</evidence>
<dbReference type="GO" id="GO:0022627">
    <property type="term" value="C:cytosolic small ribosomal subunit"/>
    <property type="evidence" value="ECO:0007669"/>
    <property type="project" value="TreeGrafter"/>
</dbReference>
<organism evidence="6 7">
    <name type="scientific">Candidatus Azambacteria bacterium RIFCSPHIGHO2_01_FULL_40_24</name>
    <dbReference type="NCBI Taxonomy" id="1797301"/>
    <lineage>
        <taxon>Bacteria</taxon>
        <taxon>Candidatus Azamiibacteriota</taxon>
    </lineage>
</organism>
<dbReference type="GO" id="GO:0006412">
    <property type="term" value="P:translation"/>
    <property type="evidence" value="ECO:0007669"/>
    <property type="project" value="UniProtKB-UniRule"/>
</dbReference>
<dbReference type="PANTHER" id="PTHR12534:SF0">
    <property type="entry name" value="SMALL RIBOSOMAL SUBUNIT PROTEIN US2M"/>
    <property type="match status" value="1"/>
</dbReference>
<dbReference type="Gene3D" id="1.10.287.610">
    <property type="entry name" value="Helix hairpin bin"/>
    <property type="match status" value="1"/>
</dbReference>
<dbReference type="PRINTS" id="PR00395">
    <property type="entry name" value="RIBOSOMALS2"/>
</dbReference>
<gene>
    <name evidence="5" type="primary">rpsB</name>
    <name evidence="6" type="ORF">A2819_02780</name>
</gene>
<reference evidence="6 7" key="1">
    <citation type="journal article" date="2016" name="Nat. Commun.">
        <title>Thousands of microbial genomes shed light on interconnected biogeochemical processes in an aquifer system.</title>
        <authorList>
            <person name="Anantharaman K."/>
            <person name="Brown C.T."/>
            <person name="Hug L.A."/>
            <person name="Sharon I."/>
            <person name="Castelle C.J."/>
            <person name="Probst A.J."/>
            <person name="Thomas B.C."/>
            <person name="Singh A."/>
            <person name="Wilkins M.J."/>
            <person name="Karaoz U."/>
            <person name="Brodie E.L."/>
            <person name="Williams K.H."/>
            <person name="Hubbard S.S."/>
            <person name="Banfield J.F."/>
        </authorList>
    </citation>
    <scope>NUCLEOTIDE SEQUENCE [LARGE SCALE GENOMIC DNA]</scope>
</reference>
<dbReference type="Pfam" id="PF00318">
    <property type="entry name" value="Ribosomal_S2"/>
    <property type="match status" value="1"/>
</dbReference>
<evidence type="ECO:0000256" key="4">
    <source>
        <dbReference type="ARBA" id="ARBA00035256"/>
    </source>
</evidence>
<accession>A0A1F5B2Y3</accession>
<protein>
    <recommendedName>
        <fullName evidence="4 5">Small ribosomal subunit protein uS2</fullName>
    </recommendedName>
</protein>
<dbReference type="InterPro" id="IPR005706">
    <property type="entry name" value="Ribosomal_uS2_bac/mit/plastid"/>
</dbReference>
<keyword evidence="2 5" id="KW-0689">Ribosomal protein</keyword>
<evidence type="ECO:0000256" key="5">
    <source>
        <dbReference type="HAMAP-Rule" id="MF_00291"/>
    </source>
</evidence>
<comment type="caution">
    <text evidence="6">The sequence shown here is derived from an EMBL/GenBank/DDBJ whole genome shotgun (WGS) entry which is preliminary data.</text>
</comment>
<dbReference type="AlphaFoldDB" id="A0A1F5B2Y3"/>
<dbReference type="GO" id="GO:0003735">
    <property type="term" value="F:structural constituent of ribosome"/>
    <property type="evidence" value="ECO:0007669"/>
    <property type="project" value="InterPro"/>
</dbReference>
<proteinExistence type="inferred from homology"/>
<evidence type="ECO:0000256" key="2">
    <source>
        <dbReference type="ARBA" id="ARBA00022980"/>
    </source>
</evidence>
<evidence type="ECO:0000313" key="6">
    <source>
        <dbReference type="EMBL" id="OGD24926.1"/>
    </source>
</evidence>
<dbReference type="PANTHER" id="PTHR12534">
    <property type="entry name" value="30S RIBOSOMAL PROTEIN S2 PROKARYOTIC AND ORGANELLAR"/>
    <property type="match status" value="1"/>
</dbReference>
<keyword evidence="3 5" id="KW-0687">Ribonucleoprotein</keyword>
<dbReference type="CDD" id="cd01425">
    <property type="entry name" value="RPS2"/>
    <property type="match status" value="1"/>
</dbReference>
<dbReference type="InterPro" id="IPR001865">
    <property type="entry name" value="Ribosomal_uS2"/>
</dbReference>
<dbReference type="EMBL" id="MEYK01000029">
    <property type="protein sequence ID" value="OGD24926.1"/>
    <property type="molecule type" value="Genomic_DNA"/>
</dbReference>
<name>A0A1F5B2Y3_9BACT</name>
<dbReference type="Gene3D" id="3.40.50.10490">
    <property type="entry name" value="Glucose-6-phosphate isomerase like protein, domain 1"/>
    <property type="match status" value="1"/>
</dbReference>
<dbReference type="Proteomes" id="UP000176431">
    <property type="component" value="Unassembled WGS sequence"/>
</dbReference>
<dbReference type="InterPro" id="IPR023591">
    <property type="entry name" value="Ribosomal_uS2_flav_dom_sf"/>
</dbReference>
<evidence type="ECO:0000313" key="7">
    <source>
        <dbReference type="Proteomes" id="UP000176431"/>
    </source>
</evidence>
<dbReference type="HAMAP" id="MF_00291_B">
    <property type="entry name" value="Ribosomal_uS2_B"/>
    <property type="match status" value="1"/>
</dbReference>
<sequence>MIINKNSVKNNVLEPDLETMASSGVHLGSLRHYSHPKMKPYVWSGKNVFQIIDLQKSRNMLMEAINFLTSVKKKGGMILFVGTGLAAKDIVKSVAEELNMPYVVERWLGGTLTNFPTVSRRIDYLKNLENQKKSGEFEKYTKYETSKLEEKIIKLKKYLSGLLNLNRLPDVIWVSSGNYDKIAAVEAIKKSIPVTGIVNTNSNPALFNYPIPANDTALNSVSFILDSVKDALINVKVETISPEDKSK</sequence>
<dbReference type="NCBIfam" id="TIGR01011">
    <property type="entry name" value="rpsB_bact"/>
    <property type="match status" value="1"/>
</dbReference>